<evidence type="ECO:0000259" key="1">
    <source>
        <dbReference type="Pfam" id="PF01073"/>
    </source>
</evidence>
<dbReference type="GO" id="GO:0006694">
    <property type="term" value="P:steroid biosynthetic process"/>
    <property type="evidence" value="ECO:0007669"/>
    <property type="project" value="InterPro"/>
</dbReference>
<dbReference type="AlphaFoldDB" id="A0A1J5PVF3"/>
<keyword evidence="2" id="KW-0413">Isomerase</keyword>
<dbReference type="GO" id="GO:0016853">
    <property type="term" value="F:isomerase activity"/>
    <property type="evidence" value="ECO:0007669"/>
    <property type="project" value="UniProtKB-KW"/>
</dbReference>
<protein>
    <submittedName>
        <fullName evidence="2">3-beta hydroxysteroid dehydrogenase/isomerase family protein</fullName>
    </submittedName>
</protein>
<dbReference type="SUPFAM" id="SSF51735">
    <property type="entry name" value="NAD(P)-binding Rossmann-fold domains"/>
    <property type="match status" value="1"/>
</dbReference>
<accession>A0A1J5PVF3</accession>
<dbReference type="InterPro" id="IPR051207">
    <property type="entry name" value="ComplexI_NDUFA9_subunit"/>
</dbReference>
<feature type="domain" description="3-beta hydroxysteroid dehydrogenase/isomerase" evidence="1">
    <location>
        <begin position="3"/>
        <end position="159"/>
    </location>
</feature>
<evidence type="ECO:0000313" key="2">
    <source>
        <dbReference type="EMBL" id="OIQ69275.1"/>
    </source>
</evidence>
<dbReference type="Gene3D" id="3.40.50.720">
    <property type="entry name" value="NAD(P)-binding Rossmann-like Domain"/>
    <property type="match status" value="1"/>
</dbReference>
<comment type="caution">
    <text evidence="2">The sequence shown here is derived from an EMBL/GenBank/DDBJ whole genome shotgun (WGS) entry which is preliminary data.</text>
</comment>
<gene>
    <name evidence="2" type="ORF">GALL_491270</name>
</gene>
<organism evidence="2">
    <name type="scientific">mine drainage metagenome</name>
    <dbReference type="NCBI Taxonomy" id="410659"/>
    <lineage>
        <taxon>unclassified sequences</taxon>
        <taxon>metagenomes</taxon>
        <taxon>ecological metagenomes</taxon>
    </lineage>
</organism>
<name>A0A1J5PVF3_9ZZZZ</name>
<proteinExistence type="predicted"/>
<dbReference type="InterPro" id="IPR036291">
    <property type="entry name" value="NAD(P)-bd_dom_sf"/>
</dbReference>
<dbReference type="GO" id="GO:0044877">
    <property type="term" value="F:protein-containing complex binding"/>
    <property type="evidence" value="ECO:0007669"/>
    <property type="project" value="TreeGrafter"/>
</dbReference>
<dbReference type="GO" id="GO:0016616">
    <property type="term" value="F:oxidoreductase activity, acting on the CH-OH group of donors, NAD or NADP as acceptor"/>
    <property type="evidence" value="ECO:0007669"/>
    <property type="project" value="InterPro"/>
</dbReference>
<dbReference type="Pfam" id="PF01073">
    <property type="entry name" value="3Beta_HSD"/>
    <property type="match status" value="1"/>
</dbReference>
<dbReference type="PANTHER" id="PTHR12126:SF11">
    <property type="entry name" value="NADH DEHYDROGENASE [UBIQUINONE] 1 ALPHA SUBCOMPLEX SUBUNIT 9, MITOCHONDRIAL"/>
    <property type="match status" value="1"/>
</dbReference>
<dbReference type="EMBL" id="MLJW01004820">
    <property type="protein sequence ID" value="OIQ69275.1"/>
    <property type="molecule type" value="Genomic_DNA"/>
</dbReference>
<reference evidence="2" key="1">
    <citation type="submission" date="2016-10" db="EMBL/GenBank/DDBJ databases">
        <title>Sequence of Gallionella enrichment culture.</title>
        <authorList>
            <person name="Poehlein A."/>
            <person name="Muehling M."/>
            <person name="Daniel R."/>
        </authorList>
    </citation>
    <scope>NUCLEOTIDE SEQUENCE</scope>
</reference>
<sequence length="270" mass="28331">MINLDVHDADALANAVAGHSALVNLVAVLHGTPALFEWVHVALPGKIARACALARVRQVVHISALAADARRPGAAPSMYLRSKSRGEAVLLQAAQADAAGGRDGFDLSILRPSVIFGAQDKFLNLFAKLQKRLPVMPLACADARFQPVWVDDVASAVVACLSGACAVASPRIIEAYGPEVFTLKQLVQLAARLSGVADGKARPVLSLPDWAARLQASLMGLVPGEPMMSLDNLDSMKVDNVATGHYPGLDALGIKTAALQPVAHDYLAGR</sequence>
<dbReference type="PANTHER" id="PTHR12126">
    <property type="entry name" value="NADH-UBIQUINONE OXIDOREDUCTASE 39 KDA SUBUNIT-RELATED"/>
    <property type="match status" value="1"/>
</dbReference>
<dbReference type="InterPro" id="IPR002225">
    <property type="entry name" value="3Beta_OHSteriod_DH/Estase"/>
</dbReference>